<feature type="compositionally biased region" description="Basic and acidic residues" evidence="2">
    <location>
        <begin position="159"/>
        <end position="184"/>
    </location>
</feature>
<comment type="caution">
    <text evidence="3">The sequence shown here is derived from an EMBL/GenBank/DDBJ whole genome shotgun (WGS) entry which is preliminary data.</text>
</comment>
<reference evidence="4" key="1">
    <citation type="journal article" date="2019" name="Int. J. Syst. Evol. Microbiol.">
        <title>The Global Catalogue of Microorganisms (GCM) 10K type strain sequencing project: providing services to taxonomists for standard genome sequencing and annotation.</title>
        <authorList>
            <consortium name="The Broad Institute Genomics Platform"/>
            <consortium name="The Broad Institute Genome Sequencing Center for Infectious Disease"/>
            <person name="Wu L."/>
            <person name="Ma J."/>
        </authorList>
    </citation>
    <scope>NUCLEOTIDE SEQUENCE [LARGE SCALE GENOMIC DNA]</scope>
    <source>
        <strain evidence="4">CGMCC 4.7020</strain>
    </source>
</reference>
<keyword evidence="4" id="KW-1185">Reference proteome</keyword>
<evidence type="ECO:0000256" key="1">
    <source>
        <dbReference type="SAM" id="Coils"/>
    </source>
</evidence>
<protein>
    <submittedName>
        <fullName evidence="3">Uncharacterized protein</fullName>
    </submittedName>
</protein>
<dbReference type="RefSeq" id="WP_381240550.1">
    <property type="nucleotide sequence ID" value="NZ_JBHSKH010000081.1"/>
</dbReference>
<accession>A0ABW3XUA6</accession>
<evidence type="ECO:0000313" key="3">
    <source>
        <dbReference type="EMBL" id="MFD1312401.1"/>
    </source>
</evidence>
<proteinExistence type="predicted"/>
<feature type="region of interest" description="Disordered" evidence="2">
    <location>
        <begin position="157"/>
        <end position="184"/>
    </location>
</feature>
<dbReference type="Proteomes" id="UP001597058">
    <property type="component" value="Unassembled WGS sequence"/>
</dbReference>
<feature type="coiled-coil region" evidence="1">
    <location>
        <begin position="43"/>
        <end position="119"/>
    </location>
</feature>
<keyword evidence="1" id="KW-0175">Coiled coil</keyword>
<evidence type="ECO:0000313" key="4">
    <source>
        <dbReference type="Proteomes" id="UP001597058"/>
    </source>
</evidence>
<organism evidence="3 4">
    <name type="scientific">Streptomyces kaempferi</name>
    <dbReference type="NCBI Taxonomy" id="333725"/>
    <lineage>
        <taxon>Bacteria</taxon>
        <taxon>Bacillati</taxon>
        <taxon>Actinomycetota</taxon>
        <taxon>Actinomycetes</taxon>
        <taxon>Kitasatosporales</taxon>
        <taxon>Streptomycetaceae</taxon>
        <taxon>Streptomyces</taxon>
    </lineage>
</organism>
<sequence>MSIIDPVLAARVSETGVPLSADLAVPKLRTLDQVEDELIGVSLSLYEEELENARLRLALKSAQRGRRELRELLDSPPSFDEIEARVRVSEEWERLRARVAELEAERHSTNEALDDAVQALRAKQEQPAPMYVSRALPRRDAVEDVTPQVAKLRALLAGQREDRHDSPLHHDYRVPRDLPEIGRA</sequence>
<evidence type="ECO:0000256" key="2">
    <source>
        <dbReference type="SAM" id="MobiDB-lite"/>
    </source>
</evidence>
<dbReference type="EMBL" id="JBHTMM010000117">
    <property type="protein sequence ID" value="MFD1312401.1"/>
    <property type="molecule type" value="Genomic_DNA"/>
</dbReference>
<name>A0ABW3XUA6_9ACTN</name>
<gene>
    <name evidence="3" type="ORF">ACFQ5X_42290</name>
</gene>